<keyword evidence="3" id="KW-1185">Reference proteome</keyword>
<keyword evidence="1" id="KW-0472">Membrane</keyword>
<feature type="transmembrane region" description="Helical" evidence="1">
    <location>
        <begin position="6"/>
        <end position="27"/>
    </location>
</feature>
<evidence type="ECO:0000313" key="2">
    <source>
        <dbReference type="EMBL" id="KOO29944.1"/>
    </source>
</evidence>
<evidence type="ECO:0000313" key="3">
    <source>
        <dbReference type="Proteomes" id="UP000037460"/>
    </source>
</evidence>
<reference evidence="3" key="1">
    <citation type="journal article" date="2015" name="PLoS Genet.">
        <title>Genome Sequence and Transcriptome Analyses of Chrysochromulina tobin: Metabolic Tools for Enhanced Algal Fitness in the Prominent Order Prymnesiales (Haptophyceae).</title>
        <authorList>
            <person name="Hovde B.T."/>
            <person name="Deodato C.R."/>
            <person name="Hunsperger H.M."/>
            <person name="Ryken S.A."/>
            <person name="Yost W."/>
            <person name="Jha R.K."/>
            <person name="Patterson J."/>
            <person name="Monnat R.J. Jr."/>
            <person name="Barlow S.B."/>
            <person name="Starkenburg S.R."/>
            <person name="Cattolico R.A."/>
        </authorList>
    </citation>
    <scope>NUCLEOTIDE SEQUENCE</scope>
    <source>
        <strain evidence="3">CCMP291</strain>
    </source>
</reference>
<sequence length="336" mass="35994">LHWERLFTPLLLLTTLVLGLNIGTATWNPAAEVDNGEIILSMPAAGSGSGPCAQCQMPRWWAVGRLATDVLAALPETAQLITRPAKLLELSQLQALRDGGLLDLNTGLAFARSLVRPLHAACHLEIEIEIEIEIEAKIEASARYPPVIRPLYLKLWTWHTALRPQKAYVVASGAGWWLELLGLYAGFLYGYPSALGLLDSKYLGVNLGPLTVGIGASMAFSIQLVGISLAGYVLFWAVLHARGNHAAEYQLLAMVVYIALATVHLLFAISCLVGGIQHLRFVMYALKTACAAACAMYAGQLRKSFFGKSAGAARVAAAKSSGAAALPSPARPRELI</sequence>
<dbReference type="Proteomes" id="UP000037460">
    <property type="component" value="Unassembled WGS sequence"/>
</dbReference>
<feature type="transmembrane region" description="Helical" evidence="1">
    <location>
        <begin position="251"/>
        <end position="275"/>
    </location>
</feature>
<keyword evidence="1" id="KW-0812">Transmembrane</keyword>
<dbReference type="AlphaFoldDB" id="A0A0M0JTT1"/>
<accession>A0A0M0JTT1</accession>
<evidence type="ECO:0000256" key="1">
    <source>
        <dbReference type="SAM" id="Phobius"/>
    </source>
</evidence>
<feature type="non-terminal residue" evidence="2">
    <location>
        <position position="1"/>
    </location>
</feature>
<feature type="transmembrane region" description="Helical" evidence="1">
    <location>
        <begin position="167"/>
        <end position="191"/>
    </location>
</feature>
<name>A0A0M0JTT1_9EUKA</name>
<keyword evidence="1" id="KW-1133">Transmembrane helix</keyword>
<dbReference type="EMBL" id="JWZX01002323">
    <property type="protein sequence ID" value="KOO29944.1"/>
    <property type="molecule type" value="Genomic_DNA"/>
</dbReference>
<comment type="caution">
    <text evidence="2">The sequence shown here is derived from an EMBL/GenBank/DDBJ whole genome shotgun (WGS) entry which is preliminary data.</text>
</comment>
<feature type="transmembrane region" description="Helical" evidence="1">
    <location>
        <begin position="211"/>
        <end position="239"/>
    </location>
</feature>
<protein>
    <submittedName>
        <fullName evidence="2">Uncharacterized protein</fullName>
    </submittedName>
</protein>
<organism evidence="2 3">
    <name type="scientific">Chrysochromulina tobinii</name>
    <dbReference type="NCBI Taxonomy" id="1460289"/>
    <lineage>
        <taxon>Eukaryota</taxon>
        <taxon>Haptista</taxon>
        <taxon>Haptophyta</taxon>
        <taxon>Prymnesiophyceae</taxon>
        <taxon>Prymnesiales</taxon>
        <taxon>Chrysochromulinaceae</taxon>
        <taxon>Chrysochromulina</taxon>
    </lineage>
</organism>
<proteinExistence type="predicted"/>
<gene>
    <name evidence="2" type="ORF">Ctob_007200</name>
</gene>